<name>A0A9W6NM40_9ACTN</name>
<dbReference type="GO" id="GO:0003677">
    <property type="term" value="F:DNA binding"/>
    <property type="evidence" value="ECO:0007669"/>
    <property type="project" value="UniProtKB-KW"/>
</dbReference>
<organism evidence="6 7">
    <name type="scientific">Dactylosporangium matsuzakiense</name>
    <dbReference type="NCBI Taxonomy" id="53360"/>
    <lineage>
        <taxon>Bacteria</taxon>
        <taxon>Bacillati</taxon>
        <taxon>Actinomycetota</taxon>
        <taxon>Actinomycetes</taxon>
        <taxon>Micromonosporales</taxon>
        <taxon>Micromonosporaceae</taxon>
        <taxon>Dactylosporangium</taxon>
    </lineage>
</organism>
<dbReference type="Pfam" id="PF00072">
    <property type="entry name" value="Response_reg"/>
    <property type="match status" value="1"/>
</dbReference>
<dbReference type="PANTHER" id="PTHR43214">
    <property type="entry name" value="TWO-COMPONENT RESPONSE REGULATOR"/>
    <property type="match status" value="1"/>
</dbReference>
<proteinExistence type="predicted"/>
<comment type="caution">
    <text evidence="6">The sequence shown here is derived from an EMBL/GenBank/DDBJ whole genome shotgun (WGS) entry which is preliminary data.</text>
</comment>
<evidence type="ECO:0000313" key="7">
    <source>
        <dbReference type="Proteomes" id="UP001143480"/>
    </source>
</evidence>
<evidence type="ECO:0000256" key="2">
    <source>
        <dbReference type="ARBA" id="ARBA00023125"/>
    </source>
</evidence>
<evidence type="ECO:0000313" key="6">
    <source>
        <dbReference type="EMBL" id="GLL01527.1"/>
    </source>
</evidence>
<dbReference type="Pfam" id="PF00196">
    <property type="entry name" value="GerE"/>
    <property type="match status" value="1"/>
</dbReference>
<dbReference type="SMART" id="SM00421">
    <property type="entry name" value="HTH_LUXR"/>
    <property type="match status" value="1"/>
</dbReference>
<dbReference type="InterPro" id="IPR039420">
    <property type="entry name" value="WalR-like"/>
</dbReference>
<dbReference type="PRINTS" id="PR00038">
    <property type="entry name" value="HTHLUXR"/>
</dbReference>
<evidence type="ECO:0000256" key="1">
    <source>
        <dbReference type="ARBA" id="ARBA00022553"/>
    </source>
</evidence>
<dbReference type="PROSITE" id="PS00622">
    <property type="entry name" value="HTH_LUXR_1"/>
    <property type="match status" value="1"/>
</dbReference>
<dbReference type="PROSITE" id="PS50110">
    <property type="entry name" value="RESPONSE_REGULATORY"/>
    <property type="match status" value="1"/>
</dbReference>
<dbReference type="InterPro" id="IPR000792">
    <property type="entry name" value="Tscrpt_reg_LuxR_C"/>
</dbReference>
<dbReference type="EMBL" id="BSFP01000016">
    <property type="protein sequence ID" value="GLL01527.1"/>
    <property type="molecule type" value="Genomic_DNA"/>
</dbReference>
<dbReference type="RefSeq" id="WP_223104578.1">
    <property type="nucleotide sequence ID" value="NZ_BAAAXA010000001.1"/>
</dbReference>
<keyword evidence="1 3" id="KW-0597">Phosphoprotein</keyword>
<dbReference type="GO" id="GO:0006355">
    <property type="term" value="P:regulation of DNA-templated transcription"/>
    <property type="evidence" value="ECO:0007669"/>
    <property type="project" value="InterPro"/>
</dbReference>
<sequence length="219" mass="23208">MITVLVVDDNPSVRATLRPLLESHGTISVVAEAGNGRAALTAAARLKPRVTLLDQRMPVADGLSVIDELARLSSVLVLTGSADPALVAPMLRGGARGYLVYGQFDPPDLVAAIHAVAAGQGWLTPTAASIAASAMRDAYARERVAADRARAHRAAQQRYGLTEREEEVVDLLCAGLSNAGIAQRLAVSEKTVKNHLNRVFAKLGVLSRTEAAARWQGWT</sequence>
<dbReference type="SUPFAM" id="SSF46894">
    <property type="entry name" value="C-terminal effector domain of the bipartite response regulators"/>
    <property type="match status" value="1"/>
</dbReference>
<accession>A0A9W6NM40</accession>
<evidence type="ECO:0000256" key="3">
    <source>
        <dbReference type="PROSITE-ProRule" id="PRU00169"/>
    </source>
</evidence>
<feature type="domain" description="HTH luxR-type" evidence="4">
    <location>
        <begin position="152"/>
        <end position="219"/>
    </location>
</feature>
<keyword evidence="2 6" id="KW-0238">DNA-binding</keyword>
<evidence type="ECO:0000259" key="4">
    <source>
        <dbReference type="PROSITE" id="PS50043"/>
    </source>
</evidence>
<dbReference type="CDD" id="cd17535">
    <property type="entry name" value="REC_NarL-like"/>
    <property type="match status" value="1"/>
</dbReference>
<dbReference type="Gene3D" id="3.40.50.2300">
    <property type="match status" value="1"/>
</dbReference>
<dbReference type="CDD" id="cd06170">
    <property type="entry name" value="LuxR_C_like"/>
    <property type="match status" value="1"/>
</dbReference>
<dbReference type="SUPFAM" id="SSF52172">
    <property type="entry name" value="CheY-like"/>
    <property type="match status" value="1"/>
</dbReference>
<dbReference type="InterPro" id="IPR058245">
    <property type="entry name" value="NreC/VraR/RcsB-like_REC"/>
</dbReference>
<dbReference type="InterPro" id="IPR016032">
    <property type="entry name" value="Sig_transdc_resp-reg_C-effctor"/>
</dbReference>
<protein>
    <submittedName>
        <fullName evidence="6">DNA-binding response regulator</fullName>
    </submittedName>
</protein>
<feature type="modified residue" description="4-aspartylphosphate" evidence="3">
    <location>
        <position position="54"/>
    </location>
</feature>
<evidence type="ECO:0000259" key="5">
    <source>
        <dbReference type="PROSITE" id="PS50110"/>
    </source>
</evidence>
<dbReference type="InterPro" id="IPR011006">
    <property type="entry name" value="CheY-like_superfamily"/>
</dbReference>
<dbReference type="PROSITE" id="PS50043">
    <property type="entry name" value="HTH_LUXR_2"/>
    <property type="match status" value="1"/>
</dbReference>
<dbReference type="GO" id="GO:0000160">
    <property type="term" value="P:phosphorelay signal transduction system"/>
    <property type="evidence" value="ECO:0007669"/>
    <property type="project" value="InterPro"/>
</dbReference>
<reference evidence="6" key="2">
    <citation type="submission" date="2023-01" db="EMBL/GenBank/DDBJ databases">
        <authorList>
            <person name="Sun Q."/>
            <person name="Evtushenko L."/>
        </authorList>
    </citation>
    <scope>NUCLEOTIDE SEQUENCE</scope>
    <source>
        <strain evidence="6">VKM Ac-1321</strain>
    </source>
</reference>
<reference evidence="6" key="1">
    <citation type="journal article" date="2014" name="Int. J. Syst. Evol. Microbiol.">
        <title>Complete genome sequence of Corynebacterium casei LMG S-19264T (=DSM 44701T), isolated from a smear-ripened cheese.</title>
        <authorList>
            <consortium name="US DOE Joint Genome Institute (JGI-PGF)"/>
            <person name="Walter F."/>
            <person name="Albersmeier A."/>
            <person name="Kalinowski J."/>
            <person name="Ruckert C."/>
        </authorList>
    </citation>
    <scope>NUCLEOTIDE SEQUENCE</scope>
    <source>
        <strain evidence="6">VKM Ac-1321</strain>
    </source>
</reference>
<dbReference type="Proteomes" id="UP001143480">
    <property type="component" value="Unassembled WGS sequence"/>
</dbReference>
<dbReference type="AlphaFoldDB" id="A0A9W6NM40"/>
<keyword evidence="7" id="KW-1185">Reference proteome</keyword>
<dbReference type="SMART" id="SM00448">
    <property type="entry name" value="REC"/>
    <property type="match status" value="1"/>
</dbReference>
<dbReference type="InterPro" id="IPR001789">
    <property type="entry name" value="Sig_transdc_resp-reg_receiver"/>
</dbReference>
<gene>
    <name evidence="6" type="primary">devR</name>
    <name evidence="6" type="ORF">GCM10017581_032680</name>
</gene>
<feature type="domain" description="Response regulatory" evidence="5">
    <location>
        <begin position="3"/>
        <end position="116"/>
    </location>
</feature>